<evidence type="ECO:0000256" key="2">
    <source>
        <dbReference type="PROSITE-ProRule" id="PRU00176"/>
    </source>
</evidence>
<dbReference type="SMART" id="SM00360">
    <property type="entry name" value="RRM"/>
    <property type="match status" value="1"/>
</dbReference>
<dbReference type="Proteomes" id="UP001190700">
    <property type="component" value="Unassembled WGS sequence"/>
</dbReference>
<accession>A0AAE0CB46</accession>
<feature type="domain" description="RRM" evidence="4">
    <location>
        <begin position="108"/>
        <end position="185"/>
    </location>
</feature>
<dbReference type="InterPro" id="IPR000504">
    <property type="entry name" value="RRM_dom"/>
</dbReference>
<organism evidence="5 6">
    <name type="scientific">Cymbomonas tetramitiformis</name>
    <dbReference type="NCBI Taxonomy" id="36881"/>
    <lineage>
        <taxon>Eukaryota</taxon>
        <taxon>Viridiplantae</taxon>
        <taxon>Chlorophyta</taxon>
        <taxon>Pyramimonadophyceae</taxon>
        <taxon>Pyramimonadales</taxon>
        <taxon>Pyramimonadaceae</taxon>
        <taxon>Cymbomonas</taxon>
    </lineage>
</organism>
<evidence type="ECO:0000313" key="6">
    <source>
        <dbReference type="Proteomes" id="UP001190700"/>
    </source>
</evidence>
<dbReference type="Gene3D" id="3.30.70.330">
    <property type="match status" value="1"/>
</dbReference>
<keyword evidence="1 2" id="KW-0694">RNA-binding</keyword>
<feature type="region of interest" description="Disordered" evidence="3">
    <location>
        <begin position="203"/>
        <end position="263"/>
    </location>
</feature>
<keyword evidence="6" id="KW-1185">Reference proteome</keyword>
<dbReference type="InterPro" id="IPR012677">
    <property type="entry name" value="Nucleotide-bd_a/b_plait_sf"/>
</dbReference>
<name>A0AAE0CB46_9CHLO</name>
<evidence type="ECO:0000313" key="5">
    <source>
        <dbReference type="EMBL" id="KAK3250680.1"/>
    </source>
</evidence>
<reference evidence="5 6" key="1">
    <citation type="journal article" date="2015" name="Genome Biol. Evol.">
        <title>Comparative Genomics of a Bacterivorous Green Alga Reveals Evolutionary Causalities and Consequences of Phago-Mixotrophic Mode of Nutrition.</title>
        <authorList>
            <person name="Burns J.A."/>
            <person name="Paasch A."/>
            <person name="Narechania A."/>
            <person name="Kim E."/>
        </authorList>
    </citation>
    <scope>NUCLEOTIDE SEQUENCE [LARGE SCALE GENOMIC DNA]</scope>
    <source>
        <strain evidence="5 6">PLY_AMNH</strain>
    </source>
</reference>
<dbReference type="GO" id="GO:0006406">
    <property type="term" value="P:mRNA export from nucleus"/>
    <property type="evidence" value="ECO:0007669"/>
    <property type="project" value="TreeGrafter"/>
</dbReference>
<dbReference type="AlphaFoldDB" id="A0AAE0CB46"/>
<protein>
    <recommendedName>
        <fullName evidence="4">RRM domain-containing protein</fullName>
    </recommendedName>
</protein>
<dbReference type="GO" id="GO:0005634">
    <property type="term" value="C:nucleus"/>
    <property type="evidence" value="ECO:0007669"/>
    <property type="project" value="TreeGrafter"/>
</dbReference>
<dbReference type="PANTHER" id="PTHR19965:SF35">
    <property type="entry name" value="RNA ANNEALING PROTEIN YRA1"/>
    <property type="match status" value="1"/>
</dbReference>
<dbReference type="CDD" id="cd12680">
    <property type="entry name" value="RRM_THOC4"/>
    <property type="match status" value="1"/>
</dbReference>
<dbReference type="PROSITE" id="PS50102">
    <property type="entry name" value="RRM"/>
    <property type="match status" value="1"/>
</dbReference>
<proteinExistence type="predicted"/>
<gene>
    <name evidence="5" type="ORF">CYMTET_39954</name>
</gene>
<dbReference type="InterPro" id="IPR035979">
    <property type="entry name" value="RBD_domain_sf"/>
</dbReference>
<dbReference type="Pfam" id="PF00076">
    <property type="entry name" value="RRM_1"/>
    <property type="match status" value="1"/>
</dbReference>
<dbReference type="InterPro" id="IPR025715">
    <property type="entry name" value="FoP_C"/>
</dbReference>
<dbReference type="InterPro" id="IPR051229">
    <property type="entry name" value="ALYREF_mRNA_export"/>
</dbReference>
<dbReference type="Pfam" id="PF13865">
    <property type="entry name" value="FoP_duplication"/>
    <property type="match status" value="1"/>
</dbReference>
<evidence type="ECO:0000256" key="3">
    <source>
        <dbReference type="SAM" id="MobiDB-lite"/>
    </source>
</evidence>
<sequence>MAEALDKTLDEIIADRSKTKGGGKGRGKGRGKVTNARGAGKGGRGASKARAAPVVRAKISKSVQAAPTARRQRAVQMVVDDDDAWEHDLYENARQPVRIRTGALETGTKLIVNNLDFNVSNEDIKELFEELGDVKRANVNFDRSGRSMGTAEVVYARRADAMNAMKRYNGVRLDGKAMDIEMATSGGSAPSAVRNVVMRTSTAQASSFAGGRGSGGRGGGKGGRNGGKGGKGGRGKGGRKGGKGGASKSVEQMDDDLDSYMKG</sequence>
<dbReference type="SUPFAM" id="SSF54928">
    <property type="entry name" value="RNA-binding domain, RBD"/>
    <property type="match status" value="1"/>
</dbReference>
<feature type="region of interest" description="Disordered" evidence="3">
    <location>
        <begin position="15"/>
        <end position="51"/>
    </location>
</feature>
<evidence type="ECO:0000259" key="4">
    <source>
        <dbReference type="PROSITE" id="PS50102"/>
    </source>
</evidence>
<feature type="compositionally biased region" description="Gly residues" evidence="3">
    <location>
        <begin position="210"/>
        <end position="230"/>
    </location>
</feature>
<dbReference type="GO" id="GO:0003729">
    <property type="term" value="F:mRNA binding"/>
    <property type="evidence" value="ECO:0007669"/>
    <property type="project" value="TreeGrafter"/>
</dbReference>
<feature type="compositionally biased region" description="Basic residues" evidence="3">
    <location>
        <begin position="19"/>
        <end position="31"/>
    </location>
</feature>
<feature type="compositionally biased region" description="Acidic residues" evidence="3">
    <location>
        <begin position="252"/>
        <end position="263"/>
    </location>
</feature>
<evidence type="ECO:0000256" key="1">
    <source>
        <dbReference type="ARBA" id="ARBA00022884"/>
    </source>
</evidence>
<feature type="compositionally biased region" description="Basic residues" evidence="3">
    <location>
        <begin position="231"/>
        <end position="242"/>
    </location>
</feature>
<dbReference type="EMBL" id="LGRX02026567">
    <property type="protein sequence ID" value="KAK3250680.1"/>
    <property type="molecule type" value="Genomic_DNA"/>
</dbReference>
<comment type="caution">
    <text evidence="5">The sequence shown here is derived from an EMBL/GenBank/DDBJ whole genome shotgun (WGS) entry which is preliminary data.</text>
</comment>
<dbReference type="SMART" id="SM01218">
    <property type="entry name" value="FoP_duplication"/>
    <property type="match status" value="1"/>
</dbReference>
<dbReference type="PANTHER" id="PTHR19965">
    <property type="entry name" value="RNA AND EXPORT FACTOR BINDING PROTEIN"/>
    <property type="match status" value="1"/>
</dbReference>